<dbReference type="Proteomes" id="UP000822476">
    <property type="component" value="Unassembled WGS sequence"/>
</dbReference>
<proteinExistence type="predicted"/>
<name>A0A8S9Z5G7_9TREM</name>
<reference evidence="1" key="1">
    <citation type="submission" date="2019-07" db="EMBL/GenBank/DDBJ databases">
        <title>Annotation for the trematode Paragonimus miyazaki's.</title>
        <authorList>
            <person name="Choi Y.-J."/>
        </authorList>
    </citation>
    <scope>NUCLEOTIDE SEQUENCE</scope>
    <source>
        <strain evidence="1">Japan</strain>
    </source>
</reference>
<accession>A0A8S9Z5G7</accession>
<dbReference type="AlphaFoldDB" id="A0A8S9Z5G7"/>
<sequence>MVNNTVPFLHSCPATDGALSKVLSQTKLQVVEIREGGRGILTVVPKELERCELTFNSAYLLTVCATGR</sequence>
<protein>
    <submittedName>
        <fullName evidence="1">Uncharacterized protein</fullName>
    </submittedName>
</protein>
<dbReference type="EMBL" id="JTDE01000622">
    <property type="protein sequence ID" value="KAF7260756.1"/>
    <property type="molecule type" value="Genomic_DNA"/>
</dbReference>
<comment type="caution">
    <text evidence="1">The sequence shown here is derived from an EMBL/GenBank/DDBJ whole genome shotgun (WGS) entry which is preliminary data.</text>
</comment>
<gene>
    <name evidence="1" type="ORF">EG68_01702</name>
</gene>
<evidence type="ECO:0000313" key="2">
    <source>
        <dbReference type="Proteomes" id="UP000822476"/>
    </source>
</evidence>
<evidence type="ECO:0000313" key="1">
    <source>
        <dbReference type="EMBL" id="KAF7260756.1"/>
    </source>
</evidence>
<keyword evidence="2" id="KW-1185">Reference proteome</keyword>
<organism evidence="1 2">
    <name type="scientific">Paragonimus skrjabini miyazakii</name>
    <dbReference type="NCBI Taxonomy" id="59628"/>
    <lineage>
        <taxon>Eukaryota</taxon>
        <taxon>Metazoa</taxon>
        <taxon>Spiralia</taxon>
        <taxon>Lophotrochozoa</taxon>
        <taxon>Platyhelminthes</taxon>
        <taxon>Trematoda</taxon>
        <taxon>Digenea</taxon>
        <taxon>Plagiorchiida</taxon>
        <taxon>Troglotremata</taxon>
        <taxon>Troglotrematidae</taxon>
        <taxon>Paragonimus</taxon>
    </lineage>
</organism>